<protein>
    <submittedName>
        <fullName evidence="2">Uncharacterized protein</fullName>
    </submittedName>
</protein>
<gene>
    <name evidence="2" type="ORF">ACFQ4E_20380</name>
</gene>
<dbReference type="Proteomes" id="UP001597135">
    <property type="component" value="Unassembled WGS sequence"/>
</dbReference>
<evidence type="ECO:0000256" key="1">
    <source>
        <dbReference type="SAM" id="MobiDB-lite"/>
    </source>
</evidence>
<keyword evidence="3" id="KW-1185">Reference proteome</keyword>
<dbReference type="RefSeq" id="WP_386806369.1">
    <property type="nucleotide sequence ID" value="NZ_JBHTMU010000076.1"/>
</dbReference>
<comment type="caution">
    <text evidence="2">The sequence shown here is derived from an EMBL/GenBank/DDBJ whole genome shotgun (WGS) entry which is preliminary data.</text>
</comment>
<dbReference type="EMBL" id="JBHTMU010000076">
    <property type="protein sequence ID" value="MFD1344798.1"/>
    <property type="molecule type" value="Genomic_DNA"/>
</dbReference>
<feature type="non-terminal residue" evidence="2">
    <location>
        <position position="1"/>
    </location>
</feature>
<proteinExistence type="predicted"/>
<reference evidence="3" key="1">
    <citation type="journal article" date="2019" name="Int. J. Syst. Evol. Microbiol.">
        <title>The Global Catalogue of Microorganisms (GCM) 10K type strain sequencing project: providing services to taxonomists for standard genome sequencing and annotation.</title>
        <authorList>
            <consortium name="The Broad Institute Genomics Platform"/>
            <consortium name="The Broad Institute Genome Sequencing Center for Infectious Disease"/>
            <person name="Wu L."/>
            <person name="Ma J."/>
        </authorList>
    </citation>
    <scope>NUCLEOTIDE SEQUENCE [LARGE SCALE GENOMIC DNA]</scope>
    <source>
        <strain evidence="3">CCUG 62953</strain>
    </source>
</reference>
<sequence>DGPCTAALAAASGTGPETPLDPRPETVFSDVQRARLTAAADRVAAALARDPMLWRRWTIRRKGQITDPPDFSERWRQIRHRPGQVDRRLGAYIETLRAAI</sequence>
<feature type="region of interest" description="Disordered" evidence="1">
    <location>
        <begin position="1"/>
        <end position="23"/>
    </location>
</feature>
<organism evidence="2 3">
    <name type="scientific">Litorisediminicola beolgyonensis</name>
    <dbReference type="NCBI Taxonomy" id="1173614"/>
    <lineage>
        <taxon>Bacteria</taxon>
        <taxon>Pseudomonadati</taxon>
        <taxon>Pseudomonadota</taxon>
        <taxon>Alphaproteobacteria</taxon>
        <taxon>Rhodobacterales</taxon>
        <taxon>Paracoccaceae</taxon>
        <taxon>Litorisediminicola</taxon>
    </lineage>
</organism>
<evidence type="ECO:0000313" key="3">
    <source>
        <dbReference type="Proteomes" id="UP001597135"/>
    </source>
</evidence>
<accession>A0ABW3ZPA6</accession>
<evidence type="ECO:0000313" key="2">
    <source>
        <dbReference type="EMBL" id="MFD1344798.1"/>
    </source>
</evidence>
<name>A0ABW3ZPA6_9RHOB</name>